<evidence type="ECO:0000256" key="1">
    <source>
        <dbReference type="ARBA" id="ARBA00006484"/>
    </source>
</evidence>
<dbReference type="InterPro" id="IPR020904">
    <property type="entry name" value="Sc_DH/Rdtase_CS"/>
</dbReference>
<dbReference type="PRINTS" id="PR00081">
    <property type="entry name" value="GDHRDH"/>
</dbReference>
<dbReference type="GO" id="GO:0016491">
    <property type="term" value="F:oxidoreductase activity"/>
    <property type="evidence" value="ECO:0007669"/>
    <property type="project" value="UniProtKB-KW"/>
</dbReference>
<dbReference type="PROSITE" id="PS00061">
    <property type="entry name" value="ADH_SHORT"/>
    <property type="match status" value="1"/>
</dbReference>
<dbReference type="CDD" id="cd05233">
    <property type="entry name" value="SDR_c"/>
    <property type="match status" value="1"/>
</dbReference>
<dbReference type="PANTHER" id="PTHR43477">
    <property type="entry name" value="DIHYDROANTICAPSIN 7-DEHYDROGENASE"/>
    <property type="match status" value="1"/>
</dbReference>
<name>A0A2W2EI87_9ACTN</name>
<dbReference type="EMBL" id="POUD01000159">
    <property type="protein sequence ID" value="PZG13340.1"/>
    <property type="molecule type" value="Genomic_DNA"/>
</dbReference>
<dbReference type="PRINTS" id="PR00080">
    <property type="entry name" value="SDRFAMILY"/>
</dbReference>
<dbReference type="RefSeq" id="WP_111182394.1">
    <property type="nucleotide sequence ID" value="NZ_POUD01000159.1"/>
</dbReference>
<reference evidence="4 5" key="1">
    <citation type="submission" date="2018-01" db="EMBL/GenBank/DDBJ databases">
        <title>Draft genome sequence of Nonomuraea sp. KC333.</title>
        <authorList>
            <person name="Sahin N."/>
            <person name="Saygin H."/>
            <person name="Ay H."/>
        </authorList>
    </citation>
    <scope>NUCLEOTIDE SEQUENCE [LARGE SCALE GENOMIC DNA]</scope>
    <source>
        <strain evidence="4 5">KC333</strain>
    </source>
</reference>
<evidence type="ECO:0000313" key="5">
    <source>
        <dbReference type="Proteomes" id="UP000249304"/>
    </source>
</evidence>
<protein>
    <submittedName>
        <fullName evidence="4">SDR family oxidoreductase</fullName>
    </submittedName>
</protein>
<dbReference type="InterPro" id="IPR057326">
    <property type="entry name" value="KR_dom"/>
</dbReference>
<sequence length="259" mass="26117">MRALVVGACGGIGSAVCAALAEAGDEVVAADSPRSTVAADHPRHVLADLAEHGAARAAVREAWQWYGPLDALLHVAGLYPARRALDGDEELFDTVMAVNTRSALMAATALAEMCERHGRGAAVVFTSSGGALRPRPGTTVYAASKAALEAVTRGLALEFAPLGMRVNAVAPGFVDVGSPLNPVPDEYVRAVGAAGPAGRVGTPQDIVPALLWLCSPESAWVNGHVLAADGGAGLGSLTAPSWLPSGSLRETRAGGSGGG</sequence>
<dbReference type="Pfam" id="PF13561">
    <property type="entry name" value="adh_short_C2"/>
    <property type="match status" value="1"/>
</dbReference>
<dbReference type="Proteomes" id="UP000249304">
    <property type="component" value="Unassembled WGS sequence"/>
</dbReference>
<gene>
    <name evidence="4" type="ORF">C1J01_30265</name>
</gene>
<dbReference type="Gene3D" id="3.40.50.720">
    <property type="entry name" value="NAD(P)-binding Rossmann-like Domain"/>
    <property type="match status" value="1"/>
</dbReference>
<dbReference type="InterPro" id="IPR051122">
    <property type="entry name" value="SDR_DHRS6-like"/>
</dbReference>
<evidence type="ECO:0000259" key="3">
    <source>
        <dbReference type="SMART" id="SM00822"/>
    </source>
</evidence>
<proteinExistence type="inferred from homology"/>
<accession>A0A2W2EI87</accession>
<comment type="caution">
    <text evidence="4">The sequence shown here is derived from an EMBL/GenBank/DDBJ whole genome shotgun (WGS) entry which is preliminary data.</text>
</comment>
<keyword evidence="5" id="KW-1185">Reference proteome</keyword>
<comment type="similarity">
    <text evidence="1">Belongs to the short-chain dehydrogenases/reductases (SDR) family.</text>
</comment>
<dbReference type="AlphaFoldDB" id="A0A2W2EI87"/>
<dbReference type="OrthoDB" id="3458330at2"/>
<feature type="domain" description="Ketoreductase" evidence="3">
    <location>
        <begin position="4"/>
        <end position="172"/>
    </location>
</feature>
<dbReference type="PANTHER" id="PTHR43477:SF1">
    <property type="entry name" value="DIHYDROANTICAPSIN 7-DEHYDROGENASE"/>
    <property type="match status" value="1"/>
</dbReference>
<keyword evidence="2" id="KW-0560">Oxidoreductase</keyword>
<evidence type="ECO:0000313" key="4">
    <source>
        <dbReference type="EMBL" id="PZG13340.1"/>
    </source>
</evidence>
<evidence type="ECO:0000256" key="2">
    <source>
        <dbReference type="ARBA" id="ARBA00023002"/>
    </source>
</evidence>
<dbReference type="InterPro" id="IPR036291">
    <property type="entry name" value="NAD(P)-bd_dom_sf"/>
</dbReference>
<organism evidence="4 5">
    <name type="scientific">Nonomuraea aridisoli</name>
    <dbReference type="NCBI Taxonomy" id="2070368"/>
    <lineage>
        <taxon>Bacteria</taxon>
        <taxon>Bacillati</taxon>
        <taxon>Actinomycetota</taxon>
        <taxon>Actinomycetes</taxon>
        <taxon>Streptosporangiales</taxon>
        <taxon>Streptosporangiaceae</taxon>
        <taxon>Nonomuraea</taxon>
    </lineage>
</organism>
<dbReference type="InterPro" id="IPR002347">
    <property type="entry name" value="SDR_fam"/>
</dbReference>
<dbReference type="SUPFAM" id="SSF51735">
    <property type="entry name" value="NAD(P)-binding Rossmann-fold domains"/>
    <property type="match status" value="1"/>
</dbReference>
<dbReference type="SMART" id="SM00822">
    <property type="entry name" value="PKS_KR"/>
    <property type="match status" value="1"/>
</dbReference>